<evidence type="ECO:0000256" key="1">
    <source>
        <dbReference type="SAM" id="MobiDB-lite"/>
    </source>
</evidence>
<keyword evidence="4" id="KW-1185">Reference proteome</keyword>
<dbReference type="EMBL" id="BPWL01000010">
    <property type="protein sequence ID" value="GJJ15199.1"/>
    <property type="molecule type" value="Genomic_DNA"/>
</dbReference>
<feature type="compositionally biased region" description="Basic and acidic residues" evidence="1">
    <location>
        <begin position="329"/>
        <end position="342"/>
    </location>
</feature>
<dbReference type="InterPro" id="IPR046522">
    <property type="entry name" value="DUF6699"/>
</dbReference>
<feature type="compositionally biased region" description="Basic residues" evidence="1">
    <location>
        <begin position="436"/>
        <end position="445"/>
    </location>
</feature>
<feature type="region of interest" description="Disordered" evidence="1">
    <location>
        <begin position="56"/>
        <end position="140"/>
    </location>
</feature>
<accession>A0AAV5APV8</accession>
<feature type="region of interest" description="Disordered" evidence="1">
    <location>
        <begin position="216"/>
        <end position="346"/>
    </location>
</feature>
<feature type="compositionally biased region" description="Low complexity" evidence="1">
    <location>
        <begin position="446"/>
        <end position="455"/>
    </location>
</feature>
<feature type="compositionally biased region" description="Pro residues" evidence="1">
    <location>
        <begin position="317"/>
        <end position="328"/>
    </location>
</feature>
<evidence type="ECO:0000259" key="2">
    <source>
        <dbReference type="Pfam" id="PF20415"/>
    </source>
</evidence>
<evidence type="ECO:0000313" key="3">
    <source>
        <dbReference type="EMBL" id="GJJ15199.1"/>
    </source>
</evidence>
<proteinExistence type="predicted"/>
<feature type="compositionally biased region" description="Basic and acidic residues" evidence="1">
    <location>
        <begin position="61"/>
        <end position="70"/>
    </location>
</feature>
<sequence>MTKSNAFPKPVLVKRAANGTYKCQCSFHGTVLSTGGFVLPPTFSYLVEPAMTQISSDSSEVDDKSVHDGDTYTESVAASSYAADTPGKTIPAPAPRIASLSPGTDVSPAGPTPVLPPSRGSQGYYPRRWGPPPVASNRLSYPKKPNNFELDDSFVNDFSQWLAPESWSANPEHDTIEQLGYSPSTIRPQPSNPRLLNNPTRFQELWKTENRKSFSNWCDEETDIVPPRPRPVITRPPTSPSPPPPELPPKKETDRNRNRTEDTKPYLDNRDWDVPGKDYDLDSSKYSNGLGGWEVPVPRYNKNIVPPRRRPVVIRPPASPSPPPPALPPKKETHRNRTEDFKPYAGIEGYTDERSWDFWSKSPGKYYDLDDSKYTDGGWGRGWGSRKGRDLVYDTTKGWGLPPRDPSPGKKTLRFEEESVGDNYDDALPNRETQKWRKATVRRSPSRSPSPSGHSPVRENKTWSKKPDTFFIPPIFGNSKGYYLQFHELLRPGPKKIDWNVTQSPYEFAYYPNGSHAKRLPIYMESFPATEPPIKGMCLIMDEVTRFVCVKTSGGPSAFVTIGMVMWHIYDQLTLAPIAAEDWFDLADGRDYPHRMKVIASKKRAERRDNPRAPALKWGDMLEKKVYFGGIVDFVEKPVHGGNLPTFIVNFEE</sequence>
<feature type="compositionally biased region" description="Pro residues" evidence="1">
    <location>
        <begin position="237"/>
        <end position="247"/>
    </location>
</feature>
<feature type="domain" description="DUF6699" evidence="2">
    <location>
        <begin position="497"/>
        <end position="632"/>
    </location>
</feature>
<protein>
    <recommendedName>
        <fullName evidence="2">DUF6699 domain-containing protein</fullName>
    </recommendedName>
</protein>
<feature type="region of interest" description="Disordered" evidence="1">
    <location>
        <begin position="419"/>
        <end position="462"/>
    </location>
</feature>
<reference evidence="3" key="1">
    <citation type="submission" date="2021-10" db="EMBL/GenBank/DDBJ databases">
        <title>De novo Genome Assembly of Clathrus columnatus (Basidiomycota, Fungi) Using Illumina and Nanopore Sequence Data.</title>
        <authorList>
            <person name="Ogiso-Tanaka E."/>
            <person name="Itagaki H."/>
            <person name="Hosoya T."/>
            <person name="Hosaka K."/>
        </authorList>
    </citation>
    <scope>NUCLEOTIDE SEQUENCE</scope>
    <source>
        <strain evidence="3">MO-923</strain>
    </source>
</reference>
<feature type="compositionally biased region" description="Basic and acidic residues" evidence="1">
    <location>
        <begin position="248"/>
        <end position="283"/>
    </location>
</feature>
<organism evidence="3 4">
    <name type="scientific">Clathrus columnatus</name>
    <dbReference type="NCBI Taxonomy" id="1419009"/>
    <lineage>
        <taxon>Eukaryota</taxon>
        <taxon>Fungi</taxon>
        <taxon>Dikarya</taxon>
        <taxon>Basidiomycota</taxon>
        <taxon>Agaricomycotina</taxon>
        <taxon>Agaricomycetes</taxon>
        <taxon>Phallomycetidae</taxon>
        <taxon>Phallales</taxon>
        <taxon>Clathraceae</taxon>
        <taxon>Clathrus</taxon>
    </lineage>
</organism>
<name>A0AAV5APV8_9AGAM</name>
<feature type="region of interest" description="Disordered" evidence="1">
    <location>
        <begin position="169"/>
        <end position="198"/>
    </location>
</feature>
<comment type="caution">
    <text evidence="3">The sequence shown here is derived from an EMBL/GenBank/DDBJ whole genome shotgun (WGS) entry which is preliminary data.</text>
</comment>
<dbReference type="AlphaFoldDB" id="A0AAV5APV8"/>
<evidence type="ECO:0000313" key="4">
    <source>
        <dbReference type="Proteomes" id="UP001050691"/>
    </source>
</evidence>
<feature type="compositionally biased region" description="Polar residues" evidence="1">
    <location>
        <begin position="181"/>
        <end position="198"/>
    </location>
</feature>
<dbReference type="Pfam" id="PF20415">
    <property type="entry name" value="DUF6699"/>
    <property type="match status" value="1"/>
</dbReference>
<gene>
    <name evidence="3" type="ORF">Clacol_009475</name>
</gene>
<dbReference type="Proteomes" id="UP001050691">
    <property type="component" value="Unassembled WGS sequence"/>
</dbReference>